<keyword evidence="3" id="KW-1185">Reference proteome</keyword>
<sequence length="488" mass="56521">MKRVNNLFFFFVVLTISWASTGNAEPLFNDEYDGIRPYRENTWYWEYKSKPILLRGGTNDDNIWQWTGKELTDHLDLLVSVGGNYLRNTMSDRDEGNEFAFKKLESGKYDLDQWNEKYWDRFAFFLEEANKRDIIVQITFWDWFDLMFNQFEVHPLNPKNNVTLDAAELTGRDDYYGGSIRTANTKVLDLQKKYVDKILSMTFGYDNILYNISNESSLGMDWEFFWAQYIKSKAEEISKPVFITSMNLVPSTGVRQVMMHKDLFSFAEISQNNQDSRGARGENHYRNLLQWRKLIQMDPQGPFPMNNEKIYGAADGMGMVGSIAGTSKDAEDRFWKNVFGGAASMRFHRNEGNWGLGLNERAQKNLKALDLFLKEFDVFSSHPYEEIELIGASEGYALAIMGEKYAVYLPPGQNALRLDPWTMNESFTIKFLDIETGEWSDEKSVSLDWTESELDHQYGYEKGLLVSRHGGNPIESHRPTVAIIEVNN</sequence>
<evidence type="ECO:0000313" key="2">
    <source>
        <dbReference type="EMBL" id="MBW3467007.1"/>
    </source>
</evidence>
<evidence type="ECO:0000256" key="1">
    <source>
        <dbReference type="SAM" id="SignalP"/>
    </source>
</evidence>
<dbReference type="RefSeq" id="WP_219287217.1">
    <property type="nucleotide sequence ID" value="NZ_RPHB01000002.1"/>
</dbReference>
<evidence type="ECO:0008006" key="4">
    <source>
        <dbReference type="Google" id="ProtNLM"/>
    </source>
</evidence>
<gene>
    <name evidence="2" type="ORF">EGN73_04180</name>
</gene>
<protein>
    <recommendedName>
        <fullName evidence="4">Collagen-binding domain-containing protein</fullName>
    </recommendedName>
</protein>
<comment type="caution">
    <text evidence="2">The sequence shown here is derived from an EMBL/GenBank/DDBJ whole genome shotgun (WGS) entry which is preliminary data.</text>
</comment>
<organism evidence="2 3">
    <name type="scientific">Arthrospiribacter ruber</name>
    <dbReference type="NCBI Taxonomy" id="2487934"/>
    <lineage>
        <taxon>Bacteria</taxon>
        <taxon>Pseudomonadati</taxon>
        <taxon>Bacteroidota</taxon>
        <taxon>Cytophagia</taxon>
        <taxon>Cytophagales</taxon>
        <taxon>Cyclobacteriaceae</taxon>
        <taxon>Arthrospiribacter</taxon>
    </lineage>
</organism>
<feature type="chain" id="PRO_5037338016" description="Collagen-binding domain-containing protein" evidence="1">
    <location>
        <begin position="25"/>
        <end position="488"/>
    </location>
</feature>
<proteinExistence type="predicted"/>
<name>A0A951MBQ7_9BACT</name>
<dbReference type="EMBL" id="RPHB01000002">
    <property type="protein sequence ID" value="MBW3467007.1"/>
    <property type="molecule type" value="Genomic_DNA"/>
</dbReference>
<feature type="signal peptide" evidence="1">
    <location>
        <begin position="1"/>
        <end position="24"/>
    </location>
</feature>
<dbReference type="Proteomes" id="UP000727490">
    <property type="component" value="Unassembled WGS sequence"/>
</dbReference>
<evidence type="ECO:0000313" key="3">
    <source>
        <dbReference type="Proteomes" id="UP000727490"/>
    </source>
</evidence>
<reference evidence="2 3" key="1">
    <citation type="journal article" date="2020" name="Syst. Appl. Microbiol.">
        <title>Arthrospiribacter ruber gen. nov., sp. nov., a novel bacterium isolated from Arthrospira cultures.</title>
        <authorList>
            <person name="Waleron M."/>
            <person name="Misztak A."/>
            <person name="Waleron M.M."/>
            <person name="Furmaniak M."/>
            <person name="Mrozik A."/>
            <person name="Waleron K."/>
        </authorList>
    </citation>
    <scope>NUCLEOTIDE SEQUENCE [LARGE SCALE GENOMIC DNA]</scope>
    <source>
        <strain evidence="2 3">DPMB0001</strain>
    </source>
</reference>
<dbReference type="AlphaFoldDB" id="A0A951MBQ7"/>
<accession>A0A951MBQ7</accession>
<keyword evidence="1" id="KW-0732">Signal</keyword>